<dbReference type="PROSITE" id="PS01329">
    <property type="entry name" value="COX6A"/>
    <property type="match status" value="1"/>
</dbReference>
<dbReference type="Pfam" id="PF02046">
    <property type="entry name" value="COX6A"/>
    <property type="match status" value="1"/>
</dbReference>
<evidence type="ECO:0000256" key="6">
    <source>
        <dbReference type="ARBA" id="ARBA00022946"/>
    </source>
</evidence>
<keyword evidence="7" id="KW-1133">Transmembrane helix</keyword>
<name>A0A0M3K4M6_ANISI</name>
<dbReference type="OrthoDB" id="5947505at2759"/>
<evidence type="ECO:0000256" key="10">
    <source>
        <dbReference type="ARBA" id="ARBA00023136"/>
    </source>
</evidence>
<evidence type="ECO:0000313" key="14">
    <source>
        <dbReference type="Proteomes" id="UP000267096"/>
    </source>
</evidence>
<keyword evidence="14" id="KW-1185">Reference proteome</keyword>
<evidence type="ECO:0000256" key="8">
    <source>
        <dbReference type="ARBA" id="ARBA00023002"/>
    </source>
</evidence>
<comment type="similarity">
    <text evidence="3 11">Belongs to the cytochrome c oxidase subunit 6A family.</text>
</comment>
<keyword evidence="8" id="KW-0560">Oxidoreductase</keyword>
<dbReference type="InterPro" id="IPR018507">
    <property type="entry name" value="Cyt_c_oxidase_su6a_CS"/>
</dbReference>
<reference evidence="13 14" key="2">
    <citation type="submission" date="2018-11" db="EMBL/GenBank/DDBJ databases">
        <authorList>
            <consortium name="Pathogen Informatics"/>
        </authorList>
    </citation>
    <scope>NUCLEOTIDE SEQUENCE [LARGE SCALE GENOMIC DNA]</scope>
</reference>
<sequence length="131" mass="15199">MSQLTSRIALTARSVLIRSQRSSSGGFYNANNFDQFGKGLTNQLKTAEGTKETWKKIFFWCSIPCLALTMYAAYADHQKHQSKPRPEYIEYSYMNVRNKPFPWGDGNHSLFHNKKEQYTPGVGYEEEHEKH</sequence>
<keyword evidence="9 12" id="KW-0496">Mitochondrion</keyword>
<keyword evidence="10 12" id="KW-0472">Membrane</keyword>
<proteinExistence type="inferred from homology"/>
<dbReference type="InterPro" id="IPR036418">
    <property type="entry name" value="Cyt_c_oxidase_su6a_sf"/>
</dbReference>
<evidence type="ECO:0000256" key="7">
    <source>
        <dbReference type="ARBA" id="ARBA00022989"/>
    </source>
</evidence>
<evidence type="ECO:0000313" key="15">
    <source>
        <dbReference type="WBParaSite" id="ASIM_0001591701-mRNA-1"/>
    </source>
</evidence>
<dbReference type="PANTHER" id="PTHR11504:SF0">
    <property type="entry name" value="CYTOCHROME C OXIDASE SUBUNIT"/>
    <property type="match status" value="1"/>
</dbReference>
<dbReference type="Proteomes" id="UP000267096">
    <property type="component" value="Unassembled WGS sequence"/>
</dbReference>
<organism evidence="15">
    <name type="scientific">Anisakis simplex</name>
    <name type="common">Herring worm</name>
    <dbReference type="NCBI Taxonomy" id="6269"/>
    <lineage>
        <taxon>Eukaryota</taxon>
        <taxon>Metazoa</taxon>
        <taxon>Ecdysozoa</taxon>
        <taxon>Nematoda</taxon>
        <taxon>Chromadorea</taxon>
        <taxon>Rhabditida</taxon>
        <taxon>Spirurina</taxon>
        <taxon>Ascaridomorpha</taxon>
        <taxon>Ascaridoidea</taxon>
        <taxon>Anisakidae</taxon>
        <taxon>Anisakis</taxon>
        <taxon>Anisakis simplex complex</taxon>
    </lineage>
</organism>
<keyword evidence="4" id="KW-0812">Transmembrane</keyword>
<dbReference type="GO" id="GO:0016491">
    <property type="term" value="F:oxidoreductase activity"/>
    <property type="evidence" value="ECO:0007669"/>
    <property type="project" value="UniProtKB-KW"/>
</dbReference>
<comment type="subcellular location">
    <subcellularLocation>
        <location evidence="1">Mitochondrion inner membrane</location>
        <topology evidence="1">Single-pass membrane protein</topology>
    </subcellularLocation>
</comment>
<evidence type="ECO:0000256" key="11">
    <source>
        <dbReference type="RuleBase" id="RU004396"/>
    </source>
</evidence>
<keyword evidence="5 12" id="KW-0999">Mitochondrion inner membrane</keyword>
<dbReference type="FunFam" id="4.10.95.10:FF:000003">
    <property type="entry name" value="Cytochrome c oxidase subunit 6A, mitochondrial"/>
    <property type="match status" value="1"/>
</dbReference>
<dbReference type="GO" id="GO:0005743">
    <property type="term" value="C:mitochondrial inner membrane"/>
    <property type="evidence" value="ECO:0007669"/>
    <property type="project" value="UniProtKB-SubCell"/>
</dbReference>
<keyword evidence="6" id="KW-0809">Transit peptide</keyword>
<evidence type="ECO:0000256" key="2">
    <source>
        <dbReference type="ARBA" id="ARBA00004673"/>
    </source>
</evidence>
<evidence type="ECO:0000256" key="1">
    <source>
        <dbReference type="ARBA" id="ARBA00004434"/>
    </source>
</evidence>
<dbReference type="PANTHER" id="PTHR11504">
    <property type="entry name" value="CYTOCHROME C OXIDASE POLYPEPTIDE VIA"/>
    <property type="match status" value="1"/>
</dbReference>
<evidence type="ECO:0000256" key="12">
    <source>
        <dbReference type="RuleBase" id="RU004397"/>
    </source>
</evidence>
<protein>
    <recommendedName>
        <fullName evidence="12">Cytochrome c oxidase subunit</fullName>
    </recommendedName>
    <alternativeName>
        <fullName evidence="12">Cytochrome c oxidase polypeptide VIa</fullName>
    </alternativeName>
</protein>
<evidence type="ECO:0000313" key="13">
    <source>
        <dbReference type="EMBL" id="VDK54794.1"/>
    </source>
</evidence>
<accession>A0A0M3K4M6</accession>
<evidence type="ECO:0000256" key="9">
    <source>
        <dbReference type="ARBA" id="ARBA00023128"/>
    </source>
</evidence>
<dbReference type="GO" id="GO:0030234">
    <property type="term" value="F:enzyme regulator activity"/>
    <property type="evidence" value="ECO:0007669"/>
    <property type="project" value="TreeGrafter"/>
</dbReference>
<evidence type="ECO:0000256" key="5">
    <source>
        <dbReference type="ARBA" id="ARBA00022792"/>
    </source>
</evidence>
<gene>
    <name evidence="13" type="ORF">ASIM_LOCUS15324</name>
</gene>
<dbReference type="AlphaFoldDB" id="A0A0M3K4M6"/>
<dbReference type="EMBL" id="UYRR01032250">
    <property type="protein sequence ID" value="VDK54794.1"/>
    <property type="molecule type" value="Genomic_DNA"/>
</dbReference>
<dbReference type="Gene3D" id="4.10.95.10">
    <property type="entry name" value="Cytochrome c oxidase, subunit VIa"/>
    <property type="match status" value="1"/>
</dbReference>
<dbReference type="GO" id="GO:0006123">
    <property type="term" value="P:mitochondrial electron transport, cytochrome c to oxygen"/>
    <property type="evidence" value="ECO:0007669"/>
    <property type="project" value="TreeGrafter"/>
</dbReference>
<reference evidence="15" key="1">
    <citation type="submission" date="2017-02" db="UniProtKB">
        <authorList>
            <consortium name="WormBaseParasite"/>
        </authorList>
    </citation>
    <scope>IDENTIFICATION</scope>
</reference>
<evidence type="ECO:0000256" key="3">
    <source>
        <dbReference type="ARBA" id="ARBA00005553"/>
    </source>
</evidence>
<dbReference type="SUPFAM" id="SSF81411">
    <property type="entry name" value="Mitochondrial cytochrome c oxidase subunit VIa"/>
    <property type="match status" value="1"/>
</dbReference>
<dbReference type="WBParaSite" id="ASIM_0001591701-mRNA-1">
    <property type="protein sequence ID" value="ASIM_0001591701-mRNA-1"/>
    <property type="gene ID" value="ASIM_0001591701"/>
</dbReference>
<comment type="pathway">
    <text evidence="2">Energy metabolism; oxidative phosphorylation.</text>
</comment>
<evidence type="ECO:0000256" key="4">
    <source>
        <dbReference type="ARBA" id="ARBA00022692"/>
    </source>
</evidence>
<dbReference type="UniPathway" id="UPA00705"/>
<dbReference type="InterPro" id="IPR001349">
    <property type="entry name" value="Cyt_c_oxidase_su6a"/>
</dbReference>
<dbReference type="CDD" id="cd00925">
    <property type="entry name" value="Cyt_c_Oxidase_VIa"/>
    <property type="match status" value="1"/>
</dbReference>